<feature type="compositionally biased region" description="Basic and acidic residues" evidence="1">
    <location>
        <begin position="318"/>
        <end position="327"/>
    </location>
</feature>
<gene>
    <name evidence="2" type="ORF">CRU87_09720</name>
</gene>
<keyword evidence="3" id="KW-1185">Reference proteome</keyword>
<evidence type="ECO:0000313" key="3">
    <source>
        <dbReference type="Proteomes" id="UP000289132"/>
    </source>
</evidence>
<dbReference type="Gene3D" id="3.30.930.30">
    <property type="match status" value="1"/>
</dbReference>
<name>A0ABY0ETZ7_9BACT</name>
<organism evidence="2 3">
    <name type="scientific">Aliarcobacter trophiarum LMG 25534</name>
    <dbReference type="NCBI Taxonomy" id="1032241"/>
    <lineage>
        <taxon>Bacteria</taxon>
        <taxon>Pseudomonadati</taxon>
        <taxon>Campylobacterota</taxon>
        <taxon>Epsilonproteobacteria</taxon>
        <taxon>Campylobacterales</taxon>
        <taxon>Arcobacteraceae</taxon>
        <taxon>Aliarcobacter</taxon>
    </lineage>
</organism>
<dbReference type="Proteomes" id="UP000289132">
    <property type="component" value="Unassembled WGS sequence"/>
</dbReference>
<accession>A0ABY0ETZ7</accession>
<dbReference type="NCBIfam" id="NF041497">
    <property type="entry name" value="MobV"/>
    <property type="match status" value="1"/>
</dbReference>
<dbReference type="CDD" id="cd17242">
    <property type="entry name" value="MobM_relaxase"/>
    <property type="match status" value="1"/>
</dbReference>
<feature type="region of interest" description="Disordered" evidence="1">
    <location>
        <begin position="318"/>
        <end position="340"/>
    </location>
</feature>
<dbReference type="EMBL" id="PDKD01000032">
    <property type="protein sequence ID" value="RXJ88676.1"/>
    <property type="molecule type" value="Genomic_DNA"/>
</dbReference>
<protein>
    <submittedName>
        <fullName evidence="2">Plasmid recombination enzyme</fullName>
    </submittedName>
</protein>
<reference evidence="2 3" key="1">
    <citation type="submission" date="2017-10" db="EMBL/GenBank/DDBJ databases">
        <title>Genomics of the genus Arcobacter.</title>
        <authorList>
            <person name="Perez-Cataluna A."/>
            <person name="Figueras M.J."/>
        </authorList>
    </citation>
    <scope>NUCLEOTIDE SEQUENCE [LARGE SCALE GENOMIC DNA]</scope>
    <source>
        <strain evidence="2 3">LMG 25534</strain>
    </source>
</reference>
<evidence type="ECO:0000256" key="1">
    <source>
        <dbReference type="SAM" id="MobiDB-lite"/>
    </source>
</evidence>
<dbReference type="InterPro" id="IPR001668">
    <property type="entry name" value="Mob_Pre"/>
</dbReference>
<proteinExistence type="predicted"/>
<dbReference type="Pfam" id="PF01076">
    <property type="entry name" value="Mob_Pre"/>
    <property type="match status" value="1"/>
</dbReference>
<evidence type="ECO:0000313" key="2">
    <source>
        <dbReference type="EMBL" id="RXJ88676.1"/>
    </source>
</evidence>
<comment type="caution">
    <text evidence="2">The sequence shown here is derived from an EMBL/GenBank/DDBJ whole genome shotgun (WGS) entry which is preliminary data.</text>
</comment>
<sequence>MTHAKSYKSCSTLAYFVFFFFFAASLKHCFRERDTPNADPERLRHNMHMAARSTDEAMGKLREKLPEKRRKDAVLAIEYVLSASPEWWINADSGRKADFYQSSMDWLAEKYGRENILVSSIHLDEKTPHMSAFVVPITKDGRLSAKEFIGNRTKMSNDQSSYAEAVKHLGLVRGIEGSKATHKRIKAHYNALGQQIPVPPEIREEDLKPQSEQGPGLLGKIGLRPMIETPLGVADRLNAKFAKAFKVVAEKASESDSQRGAAVRARMALADTQKQLQALQEPFKGLSKEQVAEVLKQAVAIKQDNQRRQQEQDLARKLEAEIRRKMAPEQGPKPSRGFGR</sequence>